<reference evidence="1 2" key="1">
    <citation type="journal article" date="2023" name="BMC Biotechnol.">
        <title>Vitis rotundifolia cv Carlos genome sequencing.</title>
        <authorList>
            <person name="Huff M."/>
            <person name="Hulse-Kemp A."/>
            <person name="Scheffler B."/>
            <person name="Youngblood R."/>
            <person name="Simpson S."/>
            <person name="Babiker E."/>
            <person name="Staton M."/>
        </authorList>
    </citation>
    <scope>NUCLEOTIDE SEQUENCE [LARGE SCALE GENOMIC DNA]</scope>
    <source>
        <tissue evidence="1">Leaf</tissue>
    </source>
</reference>
<comment type="caution">
    <text evidence="1">The sequence shown here is derived from an EMBL/GenBank/DDBJ whole genome shotgun (WGS) entry which is preliminary data.</text>
</comment>
<name>A0AA38YYL9_VITRO</name>
<dbReference type="Proteomes" id="UP001168098">
    <property type="component" value="Unassembled WGS sequence"/>
</dbReference>
<proteinExistence type="predicted"/>
<evidence type="ECO:0000313" key="1">
    <source>
        <dbReference type="EMBL" id="KAJ9679113.1"/>
    </source>
</evidence>
<protein>
    <submittedName>
        <fullName evidence="1">Uncharacterized protein</fullName>
    </submittedName>
</protein>
<gene>
    <name evidence="1" type="ORF">PVL29_021136</name>
</gene>
<organism evidence="1 2">
    <name type="scientific">Vitis rotundifolia</name>
    <name type="common">Muscadine grape</name>
    <dbReference type="NCBI Taxonomy" id="103349"/>
    <lineage>
        <taxon>Eukaryota</taxon>
        <taxon>Viridiplantae</taxon>
        <taxon>Streptophyta</taxon>
        <taxon>Embryophyta</taxon>
        <taxon>Tracheophyta</taxon>
        <taxon>Spermatophyta</taxon>
        <taxon>Magnoliopsida</taxon>
        <taxon>eudicotyledons</taxon>
        <taxon>Gunneridae</taxon>
        <taxon>Pentapetalae</taxon>
        <taxon>rosids</taxon>
        <taxon>Vitales</taxon>
        <taxon>Vitaceae</taxon>
        <taxon>Viteae</taxon>
        <taxon>Vitis</taxon>
    </lineage>
</organism>
<keyword evidence="2" id="KW-1185">Reference proteome</keyword>
<evidence type="ECO:0000313" key="2">
    <source>
        <dbReference type="Proteomes" id="UP001168098"/>
    </source>
</evidence>
<dbReference type="EMBL" id="JARBHA010000016">
    <property type="protein sequence ID" value="KAJ9679113.1"/>
    <property type="molecule type" value="Genomic_DNA"/>
</dbReference>
<accession>A0AA38YYL9</accession>
<dbReference type="AlphaFoldDB" id="A0AA38YYL9"/>
<sequence>MSPGHHSHISNLETPSGIYGSGLPSNSFLSSTSIAATFINHAAAPSISTLNPVKGEPSCNSVLKTRQTNETLYTSIESGPLVAAQAWPAGSGLCRRKFPLHGYRRSSSSTPKYEWASLFLGSLLLMAAKTRTV</sequence>